<protein>
    <submittedName>
        <fullName evidence="1">Uncharacterized protein</fullName>
    </submittedName>
</protein>
<dbReference type="PANTHER" id="PTHR46254:SF6">
    <property type="entry name" value="HIGH MOBILITY GROUP AT-HOOK 2"/>
    <property type="match status" value="1"/>
</dbReference>
<proteinExistence type="predicted"/>
<sequence length="164" mass="19180">MRTWKVILIVPFLNILCLKYTKYFSFFFLSFLSFFFFPEMESRSVTQAGVQWRDLSSLLPPPPGFKQFSCLSPLSSWDYRCTPPRLANFCIFSRDGVSPCWSGWSWTPDLVIHPPQPPKVLKCFSFRSLLICYLIKEGFRNYLTIFYQILSLPSISVPNQIYAL</sequence>
<keyword evidence="2" id="KW-1185">Reference proteome</keyword>
<dbReference type="Proteomes" id="UP000006718">
    <property type="component" value="Chromosome 14"/>
</dbReference>
<reference evidence="1" key="3">
    <citation type="submission" date="2025-08" db="UniProtKB">
        <authorList>
            <consortium name="Ensembl"/>
        </authorList>
    </citation>
    <scope>IDENTIFICATION</scope>
    <source>
        <strain evidence="1">17573</strain>
    </source>
</reference>
<name>A0A5F7ZMZ1_MACMU</name>
<dbReference type="InParanoid" id="A0A5F7ZMZ1"/>
<dbReference type="VEuPathDB" id="HostDB:ENSMMUG00000057784"/>
<dbReference type="GeneTree" id="ENSGT00940000161627"/>
<evidence type="ECO:0000313" key="2">
    <source>
        <dbReference type="Proteomes" id="UP000006718"/>
    </source>
</evidence>
<evidence type="ECO:0000313" key="1">
    <source>
        <dbReference type="Ensembl" id="ENSMMUP00000065986.1"/>
    </source>
</evidence>
<dbReference type="PANTHER" id="PTHR46254">
    <property type="entry name" value="PROTEIN GVQW1-RELATED"/>
    <property type="match status" value="1"/>
</dbReference>
<reference evidence="1" key="2">
    <citation type="submission" date="2019-01" db="EMBL/GenBank/DDBJ databases">
        <authorList>
            <person name="Graves T."/>
            <person name="Eichler E.E."/>
            <person name="Wilson R.K."/>
        </authorList>
    </citation>
    <scope>NUCLEOTIDE SEQUENCE [LARGE SCALE GENOMIC DNA]</scope>
    <source>
        <strain evidence="1">17573</strain>
    </source>
</reference>
<dbReference type="AlphaFoldDB" id="A0A5F7ZMZ1"/>
<organism evidence="1 2">
    <name type="scientific">Macaca mulatta</name>
    <name type="common">Rhesus macaque</name>
    <dbReference type="NCBI Taxonomy" id="9544"/>
    <lineage>
        <taxon>Eukaryota</taxon>
        <taxon>Metazoa</taxon>
        <taxon>Chordata</taxon>
        <taxon>Craniata</taxon>
        <taxon>Vertebrata</taxon>
        <taxon>Euteleostomi</taxon>
        <taxon>Mammalia</taxon>
        <taxon>Eutheria</taxon>
        <taxon>Euarchontoglires</taxon>
        <taxon>Primates</taxon>
        <taxon>Haplorrhini</taxon>
        <taxon>Catarrhini</taxon>
        <taxon>Cercopithecidae</taxon>
        <taxon>Cercopithecinae</taxon>
        <taxon>Macaca</taxon>
    </lineage>
</organism>
<reference evidence="1" key="4">
    <citation type="submission" date="2025-09" db="UniProtKB">
        <authorList>
            <consortium name="Ensembl"/>
        </authorList>
    </citation>
    <scope>IDENTIFICATION</scope>
    <source>
        <strain evidence="1">17573</strain>
    </source>
</reference>
<dbReference type="Ensembl" id="ENSMMUT00000100862.1">
    <property type="protein sequence ID" value="ENSMMUP00000065986.1"/>
    <property type="gene ID" value="ENSMMUG00000057784.1"/>
</dbReference>
<accession>A0A5F7ZMZ1</accession>
<reference evidence="2" key="1">
    <citation type="journal article" date="2007" name="Science">
        <title>Evolutionary and biomedical insights from the rhesus macaque genome.</title>
        <authorList>
            <person name="Gibbs R.A."/>
            <person name="Rogers J."/>
            <person name="Katze M.G."/>
            <person name="Bumgarner R."/>
            <person name="Weinstock G.M."/>
            <person name="Mardis E.R."/>
            <person name="Remington K.A."/>
            <person name="Strausberg R.L."/>
            <person name="Venter J.C."/>
            <person name="Wilson R.K."/>
            <person name="Batzer M.A."/>
            <person name="Bustamante C.D."/>
            <person name="Eichler E.E."/>
            <person name="Hahn M.W."/>
            <person name="Hardison R.C."/>
            <person name="Makova K.D."/>
            <person name="Miller W."/>
            <person name="Milosavljevic A."/>
            <person name="Palermo R.E."/>
            <person name="Siepel A."/>
            <person name="Sikela J.M."/>
            <person name="Attaway T."/>
            <person name="Bell S."/>
            <person name="Bernard K.E."/>
            <person name="Buhay C.J."/>
            <person name="Chandrabose M.N."/>
            <person name="Dao M."/>
            <person name="Davis C."/>
            <person name="Delehaunty K.D."/>
            <person name="Ding Y."/>
            <person name="Dinh H.H."/>
            <person name="Dugan-Rocha S."/>
            <person name="Fulton L.A."/>
            <person name="Gabisi R.A."/>
            <person name="Garner T.T."/>
            <person name="Godfrey J."/>
            <person name="Hawes A.C."/>
            <person name="Hernandez J."/>
            <person name="Hines S."/>
            <person name="Holder M."/>
            <person name="Hume J."/>
            <person name="Jhangiani S.N."/>
            <person name="Joshi V."/>
            <person name="Khan Z.M."/>
            <person name="Kirkness E.F."/>
            <person name="Cree A."/>
            <person name="Fowler R.G."/>
            <person name="Lee S."/>
            <person name="Lewis L.R."/>
            <person name="Li Z."/>
            <person name="Liu Y.-S."/>
            <person name="Moore S.M."/>
            <person name="Muzny D."/>
            <person name="Nazareth L.V."/>
            <person name="Ngo D.N."/>
            <person name="Okwuonu G.O."/>
            <person name="Pai G."/>
            <person name="Parker D."/>
            <person name="Paul H.A."/>
            <person name="Pfannkoch C."/>
            <person name="Pohl C.S."/>
            <person name="Rogers Y.-H.C."/>
            <person name="Ruiz S.J."/>
            <person name="Sabo A."/>
            <person name="Santibanez J."/>
            <person name="Schneider B.W."/>
            <person name="Smith S.M."/>
            <person name="Sodergren E."/>
            <person name="Svatek A.F."/>
            <person name="Utterback T.R."/>
            <person name="Vattathil S."/>
            <person name="Warren W."/>
            <person name="White C.S."/>
            <person name="Chinwalla A.T."/>
            <person name="Feng Y."/>
            <person name="Halpern A.L."/>
            <person name="Hillier L.W."/>
            <person name="Huang X."/>
            <person name="Minx P."/>
            <person name="Nelson J.O."/>
            <person name="Pepin K.H."/>
            <person name="Qin X."/>
            <person name="Sutton G.G."/>
            <person name="Venter E."/>
            <person name="Walenz B.P."/>
            <person name="Wallis J.W."/>
            <person name="Worley K.C."/>
            <person name="Yang S.-P."/>
            <person name="Jones S.M."/>
            <person name="Marra M.A."/>
            <person name="Rocchi M."/>
            <person name="Schein J.E."/>
            <person name="Baertsch R."/>
            <person name="Clarke L."/>
            <person name="Csuros M."/>
            <person name="Glasscock J."/>
            <person name="Harris R.A."/>
            <person name="Havlak P."/>
            <person name="Jackson A.R."/>
            <person name="Jiang H."/>
            <person name="Liu Y."/>
            <person name="Messina D.N."/>
            <person name="Shen Y."/>
            <person name="Song H.X.-Z."/>
            <person name="Wylie T."/>
            <person name="Zhang L."/>
            <person name="Birney E."/>
            <person name="Han K."/>
            <person name="Konkel M.K."/>
            <person name="Lee J."/>
            <person name="Smit A.F.A."/>
            <person name="Ullmer B."/>
            <person name="Wang H."/>
            <person name="Xing J."/>
            <person name="Burhans R."/>
            <person name="Cheng Z."/>
            <person name="Karro J.E."/>
            <person name="Ma J."/>
            <person name="Raney B."/>
            <person name="She X."/>
            <person name="Cox M.J."/>
            <person name="Demuth J.P."/>
            <person name="Dumas L.J."/>
            <person name="Han S.-G."/>
            <person name="Hopkins J."/>
            <person name="Karimpour-Fard A."/>
            <person name="Kim Y.H."/>
            <person name="Pollack J.R."/>
            <person name="Vinar T."/>
            <person name="Addo-Quaye C."/>
            <person name="Degenhardt J."/>
            <person name="Denby A."/>
            <person name="Hubisz M.J."/>
            <person name="Indap A."/>
            <person name="Kosiol C."/>
            <person name="Lahn B.T."/>
            <person name="Lawson H.A."/>
            <person name="Marklein A."/>
            <person name="Nielsen R."/>
            <person name="Vallender E.J."/>
            <person name="Clark A.G."/>
            <person name="Ferguson B."/>
            <person name="Hernandez R.D."/>
            <person name="Hirani K."/>
            <person name="Kehrer-Sawatzki H."/>
            <person name="Kolb J."/>
            <person name="Patil S."/>
            <person name="Pu L.-L."/>
            <person name="Ren Y."/>
            <person name="Smith D.G."/>
            <person name="Wheeler D.A."/>
            <person name="Schenck I."/>
            <person name="Ball E.V."/>
            <person name="Chen R."/>
            <person name="Cooper D.N."/>
            <person name="Giardine B."/>
            <person name="Hsu F."/>
            <person name="Kent W.J."/>
            <person name="Lesk A."/>
            <person name="Nelson D.L."/>
            <person name="O'brien W.E."/>
            <person name="Pruefer K."/>
            <person name="Stenson P.D."/>
            <person name="Wallace J.C."/>
            <person name="Ke H."/>
            <person name="Liu X.-M."/>
            <person name="Wang P."/>
            <person name="Xiang A.P."/>
            <person name="Yang F."/>
            <person name="Barber G.P."/>
            <person name="Haussler D."/>
            <person name="Karolchik D."/>
            <person name="Kern A.D."/>
            <person name="Kuhn R.M."/>
            <person name="Smith K.E."/>
            <person name="Zwieg A.S."/>
        </authorList>
    </citation>
    <scope>NUCLEOTIDE SEQUENCE [LARGE SCALE GENOMIC DNA]</scope>
    <source>
        <strain evidence="2">17573</strain>
    </source>
</reference>